<keyword evidence="6" id="KW-0443">Lipid metabolism</keyword>
<evidence type="ECO:0000256" key="9">
    <source>
        <dbReference type="ARBA" id="ARBA00023315"/>
    </source>
</evidence>
<dbReference type="PRINTS" id="PR00979">
    <property type="entry name" value="TAFAZZIN"/>
</dbReference>
<dbReference type="GO" id="GO:0005743">
    <property type="term" value="C:mitochondrial inner membrane"/>
    <property type="evidence" value="ECO:0007669"/>
    <property type="project" value="UniProtKB-SubCell"/>
</dbReference>
<name>A0A0K9PDN2_ZOSMR</name>
<keyword evidence="9 13" id="KW-0012">Acyltransferase</keyword>
<dbReference type="PANTHER" id="PTHR12497:SF0">
    <property type="entry name" value="TAFAZZIN"/>
    <property type="match status" value="1"/>
</dbReference>
<organism evidence="13 14">
    <name type="scientific">Zostera marina</name>
    <name type="common">Eelgrass</name>
    <dbReference type="NCBI Taxonomy" id="29655"/>
    <lineage>
        <taxon>Eukaryota</taxon>
        <taxon>Viridiplantae</taxon>
        <taxon>Streptophyta</taxon>
        <taxon>Embryophyta</taxon>
        <taxon>Tracheophyta</taxon>
        <taxon>Spermatophyta</taxon>
        <taxon>Magnoliopsida</taxon>
        <taxon>Liliopsida</taxon>
        <taxon>Zosteraceae</taxon>
        <taxon>Zostera</taxon>
    </lineage>
</organism>
<evidence type="ECO:0000256" key="10">
    <source>
        <dbReference type="ARBA" id="ARBA00024323"/>
    </source>
</evidence>
<evidence type="ECO:0000256" key="4">
    <source>
        <dbReference type="ARBA" id="ARBA00022787"/>
    </source>
</evidence>
<evidence type="ECO:0000256" key="7">
    <source>
        <dbReference type="ARBA" id="ARBA00023128"/>
    </source>
</evidence>
<feature type="domain" description="Phospholipid/glycerol acyltransferase" evidence="12">
    <location>
        <begin position="149"/>
        <end position="276"/>
    </location>
</feature>
<evidence type="ECO:0000313" key="14">
    <source>
        <dbReference type="Proteomes" id="UP000036987"/>
    </source>
</evidence>
<dbReference type="OrthoDB" id="193467at2759"/>
<dbReference type="SMART" id="SM00563">
    <property type="entry name" value="PlsC"/>
    <property type="match status" value="1"/>
</dbReference>
<dbReference type="GO" id="GO:0005741">
    <property type="term" value="C:mitochondrial outer membrane"/>
    <property type="evidence" value="ECO:0007669"/>
    <property type="project" value="UniProtKB-SubCell"/>
</dbReference>
<dbReference type="SUPFAM" id="SSF69593">
    <property type="entry name" value="Glycerol-3-phosphate (1)-acyltransferase"/>
    <property type="match status" value="1"/>
</dbReference>
<evidence type="ECO:0000256" key="11">
    <source>
        <dbReference type="ARBA" id="ARBA00047906"/>
    </source>
</evidence>
<evidence type="ECO:0000256" key="6">
    <source>
        <dbReference type="ARBA" id="ARBA00023098"/>
    </source>
</evidence>
<dbReference type="InterPro" id="IPR000872">
    <property type="entry name" value="Tafazzin"/>
</dbReference>
<comment type="caution">
    <text evidence="13">The sequence shown here is derived from an EMBL/GenBank/DDBJ whole genome shotgun (WGS) entry which is preliminary data.</text>
</comment>
<dbReference type="InterPro" id="IPR002123">
    <property type="entry name" value="Plipid/glycerol_acylTrfase"/>
</dbReference>
<keyword evidence="8" id="KW-0472">Membrane</keyword>
<sequence>MDGQWIGKGIWKERARALRFQIRDRFRVAVDRHRHWPTFSKTFVDQHQRWFHLVRYFLGDRSHPSPFSTNAYVVPRSHGSFSSRFYRKKVGKEMDEFDDSTIIKWLQALAVPVIGSACHVFMHGLNHVQIYGAEKLHQALLERPKGKSLVTVSNHVAAMDDPFVIASLLPPSVMLNSHNIRWTLCATDRCFSNPMFSAFFRCVKVLPVSRGDGIYQKGMDLALSKLNNGGWVHIFPEGSRSRNGGRTIGSAKRGVGRLVMDADNIPVVVPFVHTGMQEIMPVGTHFPKIGRRVTVVVGDPINFEDLLFNDDSNQQFSRDVLYDSVSSRITERLHELKDQVDSLVMEQSLKLQNSYLSNAERASGIWQKVNWEAFGLEGQSANDLSAPRPTDITSEANLVHSQSYQQKLTITPPQESFKMGFSYEKGVVSKLRGYMNPSEFMGFAAKGLFMNIRTSCGGEYPSTKFQEVRRFKLWKMFIEAMYIKN</sequence>
<evidence type="ECO:0000259" key="12">
    <source>
        <dbReference type="SMART" id="SM00563"/>
    </source>
</evidence>
<comment type="catalytic activity">
    <reaction evidence="11">
        <text>1'-[1,2-diacyl-sn-glycero-3-phospho],3'-[1-acyl-sn-glycero-3-phospho]-glycerol + a 1,2-diacyl-sn-glycero-3-phosphocholine = a cardiolipin + a 1-acyl-sn-glycero-3-phosphocholine</text>
        <dbReference type="Rhea" id="RHEA:33731"/>
        <dbReference type="ChEBI" id="CHEBI:57643"/>
        <dbReference type="ChEBI" id="CHEBI:58168"/>
        <dbReference type="ChEBI" id="CHEBI:62237"/>
        <dbReference type="ChEBI" id="CHEBI:64743"/>
    </reaction>
    <physiologicalReaction direction="left-to-right" evidence="11">
        <dbReference type="Rhea" id="RHEA:33732"/>
    </physiologicalReaction>
    <physiologicalReaction direction="right-to-left" evidence="11">
        <dbReference type="Rhea" id="RHEA:33733"/>
    </physiologicalReaction>
</comment>
<evidence type="ECO:0000313" key="13">
    <source>
        <dbReference type="EMBL" id="KMZ66330.1"/>
    </source>
</evidence>
<comment type="similarity">
    <text evidence="2">Belongs to the taffazin family.</text>
</comment>
<evidence type="ECO:0000256" key="1">
    <source>
        <dbReference type="ARBA" id="ARBA00004137"/>
    </source>
</evidence>
<dbReference type="GO" id="GO:0006644">
    <property type="term" value="P:phospholipid metabolic process"/>
    <property type="evidence" value="ECO:0007669"/>
    <property type="project" value="InterPro"/>
</dbReference>
<dbReference type="Pfam" id="PF01553">
    <property type="entry name" value="Acyltransferase"/>
    <property type="match status" value="1"/>
</dbReference>
<proteinExistence type="inferred from homology"/>
<evidence type="ECO:0000256" key="2">
    <source>
        <dbReference type="ARBA" id="ARBA00010524"/>
    </source>
</evidence>
<keyword evidence="7" id="KW-0496">Mitochondrion</keyword>
<accession>A0A0K9PDN2</accession>
<keyword evidence="3 13" id="KW-0808">Transferase</keyword>
<dbReference type="OMA" id="LMLFSAR"/>
<dbReference type="Proteomes" id="UP000036987">
    <property type="component" value="Unassembled WGS sequence"/>
</dbReference>
<dbReference type="AlphaFoldDB" id="A0A0K9PDN2"/>
<evidence type="ECO:0000256" key="5">
    <source>
        <dbReference type="ARBA" id="ARBA00022792"/>
    </source>
</evidence>
<reference evidence="14" key="1">
    <citation type="journal article" date="2016" name="Nature">
        <title>The genome of the seagrass Zostera marina reveals angiosperm adaptation to the sea.</title>
        <authorList>
            <person name="Olsen J.L."/>
            <person name="Rouze P."/>
            <person name="Verhelst B."/>
            <person name="Lin Y.-C."/>
            <person name="Bayer T."/>
            <person name="Collen J."/>
            <person name="Dattolo E."/>
            <person name="De Paoli E."/>
            <person name="Dittami S."/>
            <person name="Maumus F."/>
            <person name="Michel G."/>
            <person name="Kersting A."/>
            <person name="Lauritano C."/>
            <person name="Lohaus R."/>
            <person name="Toepel M."/>
            <person name="Tonon T."/>
            <person name="Vanneste K."/>
            <person name="Amirebrahimi M."/>
            <person name="Brakel J."/>
            <person name="Bostroem C."/>
            <person name="Chovatia M."/>
            <person name="Grimwood J."/>
            <person name="Jenkins J.W."/>
            <person name="Jueterbock A."/>
            <person name="Mraz A."/>
            <person name="Stam W.T."/>
            <person name="Tice H."/>
            <person name="Bornberg-Bauer E."/>
            <person name="Green P.J."/>
            <person name="Pearson G.A."/>
            <person name="Procaccini G."/>
            <person name="Duarte C.M."/>
            <person name="Schmutz J."/>
            <person name="Reusch T.B.H."/>
            <person name="Van de Peer Y."/>
        </authorList>
    </citation>
    <scope>NUCLEOTIDE SEQUENCE [LARGE SCALE GENOMIC DNA]</scope>
    <source>
        <strain evidence="14">cv. Finnish</strain>
    </source>
</reference>
<keyword evidence="14" id="KW-1185">Reference proteome</keyword>
<dbReference type="PANTHER" id="PTHR12497">
    <property type="entry name" value="TAZ PROTEIN TAFAZZIN"/>
    <property type="match status" value="1"/>
</dbReference>
<dbReference type="EMBL" id="LFYR01000981">
    <property type="protein sequence ID" value="KMZ66330.1"/>
    <property type="molecule type" value="Genomic_DNA"/>
</dbReference>
<protein>
    <submittedName>
        <fullName evidence="13">Phospholipid/glycerol acyltransferase family protein</fullName>
    </submittedName>
</protein>
<keyword evidence="4" id="KW-1000">Mitochondrion outer membrane</keyword>
<comment type="subcellular location">
    <subcellularLocation>
        <location evidence="1">Mitochondrion inner membrane</location>
        <topology evidence="1">Peripheral membrane protein</topology>
        <orientation evidence="1">Intermembrane side</orientation>
    </subcellularLocation>
    <subcellularLocation>
        <location evidence="10">Mitochondrion outer membrane</location>
        <topology evidence="10">Peripheral membrane protein</topology>
        <orientation evidence="10">Intermembrane side</orientation>
    </subcellularLocation>
</comment>
<gene>
    <name evidence="13" type="ORF">ZOSMA_2G03470</name>
</gene>
<evidence type="ECO:0000256" key="8">
    <source>
        <dbReference type="ARBA" id="ARBA00023136"/>
    </source>
</evidence>
<dbReference type="GO" id="GO:0008374">
    <property type="term" value="F:O-acyltransferase activity"/>
    <property type="evidence" value="ECO:0000318"/>
    <property type="project" value="GO_Central"/>
</dbReference>
<dbReference type="CDD" id="cd07989">
    <property type="entry name" value="LPLAT_AGPAT-like"/>
    <property type="match status" value="1"/>
</dbReference>
<keyword evidence="5" id="KW-0999">Mitochondrion inner membrane</keyword>
<evidence type="ECO:0000256" key="3">
    <source>
        <dbReference type="ARBA" id="ARBA00022679"/>
    </source>
</evidence>
<dbReference type="STRING" id="29655.A0A0K9PDN2"/>